<evidence type="ECO:0000256" key="6">
    <source>
        <dbReference type="ARBA" id="ARBA00023136"/>
    </source>
</evidence>
<comment type="caution">
    <text evidence="8">The sequence shown here is derived from an EMBL/GenBank/DDBJ whole genome shotgun (WGS) entry which is preliminary data.</text>
</comment>
<dbReference type="Proteomes" id="UP000245212">
    <property type="component" value="Unassembled WGS sequence"/>
</dbReference>
<protein>
    <submittedName>
        <fullName evidence="8">GntR family transcriptional regulator</fullName>
    </submittedName>
</protein>
<dbReference type="PANTHER" id="PTHR33452:SF1">
    <property type="entry name" value="INNER MEMBRANE PROTEIN YPHA-RELATED"/>
    <property type="match status" value="1"/>
</dbReference>
<dbReference type="PANTHER" id="PTHR33452">
    <property type="entry name" value="OXIDOREDUCTASE CATD-RELATED"/>
    <property type="match status" value="1"/>
</dbReference>
<sequence length="131" mass="14178">MSYDHAGKLVLRLSVGGLLLLHGLHKLTHGVQGIMGMLAARGWPEFFAYGAYVGEVVAPLLLIIGLFTRPAALIVVVHMLMAFYLAHTGQLLSIDRSGGWALELQGMFLFGALSIFLLGAGRYSMGNSRYD</sequence>
<evidence type="ECO:0000256" key="2">
    <source>
        <dbReference type="ARBA" id="ARBA00006679"/>
    </source>
</evidence>
<evidence type="ECO:0000313" key="9">
    <source>
        <dbReference type="Proteomes" id="UP000245212"/>
    </source>
</evidence>
<dbReference type="Pfam" id="PF07681">
    <property type="entry name" value="DoxX"/>
    <property type="match status" value="1"/>
</dbReference>
<dbReference type="EMBL" id="QETA01000001">
    <property type="protein sequence ID" value="PWF25358.1"/>
    <property type="molecule type" value="Genomic_DNA"/>
</dbReference>
<evidence type="ECO:0000256" key="1">
    <source>
        <dbReference type="ARBA" id="ARBA00004651"/>
    </source>
</evidence>
<comment type="similarity">
    <text evidence="2">Belongs to the DoxX family.</text>
</comment>
<keyword evidence="6 7" id="KW-0472">Membrane</keyword>
<evidence type="ECO:0000313" key="8">
    <source>
        <dbReference type="EMBL" id="PWF25358.1"/>
    </source>
</evidence>
<feature type="transmembrane region" description="Helical" evidence="7">
    <location>
        <begin position="107"/>
        <end position="125"/>
    </location>
</feature>
<dbReference type="AlphaFoldDB" id="A0A2V1K547"/>
<evidence type="ECO:0000256" key="3">
    <source>
        <dbReference type="ARBA" id="ARBA00022475"/>
    </source>
</evidence>
<keyword evidence="5 7" id="KW-1133">Transmembrane helix</keyword>
<dbReference type="InterPro" id="IPR051907">
    <property type="entry name" value="DoxX-like_oxidoreductase"/>
</dbReference>
<name>A0A2V1K547_9BURK</name>
<keyword evidence="3" id="KW-1003">Cell membrane</keyword>
<feature type="transmembrane region" description="Helical" evidence="7">
    <location>
        <begin position="46"/>
        <end position="64"/>
    </location>
</feature>
<evidence type="ECO:0000256" key="4">
    <source>
        <dbReference type="ARBA" id="ARBA00022692"/>
    </source>
</evidence>
<keyword evidence="9" id="KW-1185">Reference proteome</keyword>
<proteinExistence type="inferred from homology"/>
<gene>
    <name evidence="8" type="ORF">DD235_04240</name>
</gene>
<dbReference type="InterPro" id="IPR032808">
    <property type="entry name" value="DoxX"/>
</dbReference>
<feature type="transmembrane region" description="Helical" evidence="7">
    <location>
        <begin position="71"/>
        <end position="87"/>
    </location>
</feature>
<evidence type="ECO:0000256" key="7">
    <source>
        <dbReference type="SAM" id="Phobius"/>
    </source>
</evidence>
<evidence type="ECO:0000256" key="5">
    <source>
        <dbReference type="ARBA" id="ARBA00022989"/>
    </source>
</evidence>
<comment type="subcellular location">
    <subcellularLocation>
        <location evidence="1">Cell membrane</location>
        <topology evidence="1">Multi-pass membrane protein</topology>
    </subcellularLocation>
</comment>
<reference evidence="9" key="1">
    <citation type="submission" date="2018-05" db="EMBL/GenBank/DDBJ databases">
        <authorList>
            <person name="Li Y."/>
        </authorList>
    </citation>
    <scope>NUCLEOTIDE SEQUENCE [LARGE SCALE GENOMIC DNA]</scope>
    <source>
        <strain evidence="9">3d-2-2</strain>
    </source>
</reference>
<dbReference type="RefSeq" id="WP_109060760.1">
    <property type="nucleotide sequence ID" value="NZ_QETA01000001.1"/>
</dbReference>
<accession>A0A2V1K547</accession>
<dbReference type="GO" id="GO:0005886">
    <property type="term" value="C:plasma membrane"/>
    <property type="evidence" value="ECO:0007669"/>
    <property type="project" value="UniProtKB-SubCell"/>
</dbReference>
<organism evidence="8 9">
    <name type="scientific">Corticimicrobacter populi</name>
    <dbReference type="NCBI Taxonomy" id="2175229"/>
    <lineage>
        <taxon>Bacteria</taxon>
        <taxon>Pseudomonadati</taxon>
        <taxon>Pseudomonadota</taxon>
        <taxon>Betaproteobacteria</taxon>
        <taxon>Burkholderiales</taxon>
        <taxon>Alcaligenaceae</taxon>
        <taxon>Corticimicrobacter</taxon>
    </lineage>
</organism>
<keyword evidence="4 7" id="KW-0812">Transmembrane</keyword>